<evidence type="ECO:0000313" key="3">
    <source>
        <dbReference type="Proteomes" id="UP001328107"/>
    </source>
</evidence>
<dbReference type="EMBL" id="BTRK01000003">
    <property type="protein sequence ID" value="GMR44347.1"/>
    <property type="molecule type" value="Genomic_DNA"/>
</dbReference>
<sequence length="128" mass="15055">VDVGQELSNTRQKLINTQMKLMTTELELEDMRKRAIRAEEEAEQLRAERAENLRGKRDFELKTKLLEKKVIDLTNQLDEERNVRRRTDKRIDNLDRRLVEYGRSEQVVEEAVVAVDTVESAVVVHLRP</sequence>
<feature type="coiled-coil region" evidence="1">
    <location>
        <begin position="21"/>
        <end position="97"/>
    </location>
</feature>
<feature type="non-terminal residue" evidence="2">
    <location>
        <position position="1"/>
    </location>
</feature>
<comment type="caution">
    <text evidence="2">The sequence shown here is derived from an EMBL/GenBank/DDBJ whole genome shotgun (WGS) entry which is preliminary data.</text>
</comment>
<dbReference type="AlphaFoldDB" id="A0AAN4ZMZ9"/>
<feature type="non-terminal residue" evidence="2">
    <location>
        <position position="128"/>
    </location>
</feature>
<dbReference type="Proteomes" id="UP001328107">
    <property type="component" value="Unassembled WGS sequence"/>
</dbReference>
<protein>
    <submittedName>
        <fullName evidence="2">Uncharacterized protein</fullName>
    </submittedName>
</protein>
<keyword evidence="3" id="KW-1185">Reference proteome</keyword>
<reference evidence="3" key="1">
    <citation type="submission" date="2022-10" db="EMBL/GenBank/DDBJ databases">
        <title>Genome assembly of Pristionchus species.</title>
        <authorList>
            <person name="Yoshida K."/>
            <person name="Sommer R.J."/>
        </authorList>
    </citation>
    <scope>NUCLEOTIDE SEQUENCE [LARGE SCALE GENOMIC DNA]</scope>
    <source>
        <strain evidence="3">RS5460</strain>
    </source>
</reference>
<proteinExistence type="predicted"/>
<evidence type="ECO:0000313" key="2">
    <source>
        <dbReference type="EMBL" id="GMR44347.1"/>
    </source>
</evidence>
<name>A0AAN4ZMZ9_9BILA</name>
<evidence type="ECO:0000256" key="1">
    <source>
        <dbReference type="SAM" id="Coils"/>
    </source>
</evidence>
<organism evidence="2 3">
    <name type="scientific">Pristionchus mayeri</name>
    <dbReference type="NCBI Taxonomy" id="1317129"/>
    <lineage>
        <taxon>Eukaryota</taxon>
        <taxon>Metazoa</taxon>
        <taxon>Ecdysozoa</taxon>
        <taxon>Nematoda</taxon>
        <taxon>Chromadorea</taxon>
        <taxon>Rhabditida</taxon>
        <taxon>Rhabditina</taxon>
        <taxon>Diplogasteromorpha</taxon>
        <taxon>Diplogasteroidea</taxon>
        <taxon>Neodiplogasteridae</taxon>
        <taxon>Pristionchus</taxon>
    </lineage>
</organism>
<gene>
    <name evidence="2" type="ORF">PMAYCL1PPCAC_14542</name>
</gene>
<accession>A0AAN4ZMZ9</accession>
<keyword evidence="1" id="KW-0175">Coiled coil</keyword>